<accession>A0ABD3LTH9</accession>
<dbReference type="InterPro" id="IPR039609">
    <property type="entry name" value="VQ_15/22"/>
</dbReference>
<sequence>MASSSDPIASLDAPGFRPSPSSSVDPSWLLPRGAEALTRSLLRSLTEPETPSAFFFDPESTAPPSASSSAAAAAAAAASSFDPEAAARKRPRTAGPSRKKRKSRSSNRSQTTFIAADAANFRRMVQQVTGVKLGGPHAFVPPVTKPEPQQRTGCRFPVGGGLLPNLDASSSLLVGGVGGGGPEGPLCFPAPAAGAAAEVGGAGGLGFDSFACFPTLDSWKLI</sequence>
<dbReference type="Proteomes" id="UP001634007">
    <property type="component" value="Unassembled WGS sequence"/>
</dbReference>
<evidence type="ECO:0000259" key="2">
    <source>
        <dbReference type="Pfam" id="PF05678"/>
    </source>
</evidence>
<dbReference type="PANTHER" id="PTHR33179">
    <property type="entry name" value="VQ MOTIF-CONTAINING PROTEIN"/>
    <property type="match status" value="1"/>
</dbReference>
<feature type="compositionally biased region" description="Low complexity" evidence="1">
    <location>
        <begin position="60"/>
        <end position="84"/>
    </location>
</feature>
<keyword evidence="4" id="KW-1185">Reference proteome</keyword>
<gene>
    <name evidence="3" type="ORF">ACJRO7_002187</name>
</gene>
<evidence type="ECO:0000313" key="4">
    <source>
        <dbReference type="Proteomes" id="UP001634007"/>
    </source>
</evidence>
<dbReference type="InterPro" id="IPR008889">
    <property type="entry name" value="VQ"/>
</dbReference>
<name>A0ABD3LTH9_EUCGL</name>
<feature type="compositionally biased region" description="Basic residues" evidence="1">
    <location>
        <begin position="88"/>
        <end position="105"/>
    </location>
</feature>
<reference evidence="3 4" key="1">
    <citation type="submission" date="2024-11" db="EMBL/GenBank/DDBJ databases">
        <title>Chromosome-level genome assembly of Eucalyptus globulus Labill. provides insights into its genome evolution.</title>
        <authorList>
            <person name="Li X."/>
        </authorList>
    </citation>
    <scope>NUCLEOTIDE SEQUENCE [LARGE SCALE GENOMIC DNA]</scope>
    <source>
        <strain evidence="3">CL2024</strain>
        <tissue evidence="3">Fresh tender leaves</tissue>
    </source>
</reference>
<evidence type="ECO:0000313" key="3">
    <source>
        <dbReference type="EMBL" id="KAL3755075.1"/>
    </source>
</evidence>
<feature type="region of interest" description="Disordered" evidence="1">
    <location>
        <begin position="1"/>
        <end position="30"/>
    </location>
</feature>
<dbReference type="PANTHER" id="PTHR33179:SF9">
    <property type="entry name" value="OS01G0278000 PROTEIN"/>
    <property type="match status" value="1"/>
</dbReference>
<dbReference type="EMBL" id="JBJKBG010000001">
    <property type="protein sequence ID" value="KAL3755075.1"/>
    <property type="molecule type" value="Genomic_DNA"/>
</dbReference>
<evidence type="ECO:0000256" key="1">
    <source>
        <dbReference type="SAM" id="MobiDB-lite"/>
    </source>
</evidence>
<comment type="caution">
    <text evidence="3">The sequence shown here is derived from an EMBL/GenBank/DDBJ whole genome shotgun (WGS) entry which is preliminary data.</text>
</comment>
<protein>
    <recommendedName>
        <fullName evidence="2">VQ domain-containing protein</fullName>
    </recommendedName>
</protein>
<dbReference type="AlphaFoldDB" id="A0ABD3LTH9"/>
<feature type="domain" description="VQ" evidence="2">
    <location>
        <begin position="108"/>
        <end position="130"/>
    </location>
</feature>
<organism evidence="3 4">
    <name type="scientific">Eucalyptus globulus</name>
    <name type="common">Tasmanian blue gum</name>
    <dbReference type="NCBI Taxonomy" id="34317"/>
    <lineage>
        <taxon>Eukaryota</taxon>
        <taxon>Viridiplantae</taxon>
        <taxon>Streptophyta</taxon>
        <taxon>Embryophyta</taxon>
        <taxon>Tracheophyta</taxon>
        <taxon>Spermatophyta</taxon>
        <taxon>Magnoliopsida</taxon>
        <taxon>eudicotyledons</taxon>
        <taxon>Gunneridae</taxon>
        <taxon>Pentapetalae</taxon>
        <taxon>rosids</taxon>
        <taxon>malvids</taxon>
        <taxon>Myrtales</taxon>
        <taxon>Myrtaceae</taxon>
        <taxon>Myrtoideae</taxon>
        <taxon>Eucalypteae</taxon>
        <taxon>Eucalyptus</taxon>
    </lineage>
</organism>
<proteinExistence type="predicted"/>
<feature type="region of interest" description="Disordered" evidence="1">
    <location>
        <begin position="51"/>
        <end position="113"/>
    </location>
</feature>
<dbReference type="Pfam" id="PF05678">
    <property type="entry name" value="VQ"/>
    <property type="match status" value="1"/>
</dbReference>